<reference evidence="1 2" key="1">
    <citation type="journal article" date="2020" name="Nat. Food">
        <title>A phased Vanilla planifolia genome enables genetic improvement of flavour and production.</title>
        <authorList>
            <person name="Hasing T."/>
            <person name="Tang H."/>
            <person name="Brym M."/>
            <person name="Khazi F."/>
            <person name="Huang T."/>
            <person name="Chambers A.H."/>
        </authorList>
    </citation>
    <scope>NUCLEOTIDE SEQUENCE [LARGE SCALE GENOMIC DNA]</scope>
    <source>
        <tissue evidence="1">Leaf</tissue>
    </source>
</reference>
<protein>
    <submittedName>
        <fullName evidence="1">Uncharacterized protein</fullName>
    </submittedName>
</protein>
<evidence type="ECO:0000313" key="2">
    <source>
        <dbReference type="Proteomes" id="UP000639772"/>
    </source>
</evidence>
<accession>A0A835PFW3</accession>
<proteinExistence type="predicted"/>
<gene>
    <name evidence="1" type="ORF">HPP92_026376</name>
</gene>
<comment type="caution">
    <text evidence="1">The sequence shown here is derived from an EMBL/GenBank/DDBJ whole genome shotgun (WGS) entry which is preliminary data.</text>
</comment>
<dbReference type="EMBL" id="JADCNM010000077">
    <property type="protein sequence ID" value="KAG0451169.1"/>
    <property type="molecule type" value="Genomic_DNA"/>
</dbReference>
<evidence type="ECO:0000313" key="1">
    <source>
        <dbReference type="EMBL" id="KAG0451169.1"/>
    </source>
</evidence>
<organism evidence="1 2">
    <name type="scientific">Vanilla planifolia</name>
    <name type="common">Vanilla</name>
    <dbReference type="NCBI Taxonomy" id="51239"/>
    <lineage>
        <taxon>Eukaryota</taxon>
        <taxon>Viridiplantae</taxon>
        <taxon>Streptophyta</taxon>
        <taxon>Embryophyta</taxon>
        <taxon>Tracheophyta</taxon>
        <taxon>Spermatophyta</taxon>
        <taxon>Magnoliopsida</taxon>
        <taxon>Liliopsida</taxon>
        <taxon>Asparagales</taxon>
        <taxon>Orchidaceae</taxon>
        <taxon>Vanilloideae</taxon>
        <taxon>Vanilleae</taxon>
        <taxon>Vanilla</taxon>
    </lineage>
</organism>
<sequence>MIEGIQSTFPAYDGIGMNFSIQVDATKFLDDLEGDVPEDVYGSPRSGTDLSLQGTYNQLLERQRLFHSIFDCHDITPGRETLLGVELEGKKKAPKENCKKAHGSVQIQNPYCAPSRDSLD</sequence>
<name>A0A835PFW3_VANPL</name>
<dbReference type="OrthoDB" id="2019614at2759"/>
<dbReference type="Proteomes" id="UP000639772">
    <property type="component" value="Unassembled WGS sequence"/>
</dbReference>
<dbReference type="AlphaFoldDB" id="A0A835PFW3"/>